<name>A0A0K2UGJ5_LEPSM</name>
<dbReference type="EMBL" id="HACA01019849">
    <property type="protein sequence ID" value="CDW37210.1"/>
    <property type="molecule type" value="Transcribed_RNA"/>
</dbReference>
<reference evidence="1" key="1">
    <citation type="submission" date="2014-05" db="EMBL/GenBank/DDBJ databases">
        <authorList>
            <person name="Chronopoulou M."/>
        </authorList>
    </citation>
    <scope>NUCLEOTIDE SEQUENCE</scope>
    <source>
        <tissue evidence="1">Whole organism</tissue>
    </source>
</reference>
<accession>A0A0K2UGJ5</accession>
<evidence type="ECO:0000313" key="1">
    <source>
        <dbReference type="EMBL" id="CDW37210.1"/>
    </source>
</evidence>
<sequence length="105" mass="12622">MKYIQYLKSWQLVMPEMSITFFRVLSVFLQAFSVSILTRSCLDIAWQHPYILPINDEQVHRIESVLSVRRKRTHHPIFFTFAKSLPMLKVVVDIVWRSSKWKLNR</sequence>
<organism evidence="1">
    <name type="scientific">Lepeophtheirus salmonis</name>
    <name type="common">Salmon louse</name>
    <name type="synonym">Caligus salmonis</name>
    <dbReference type="NCBI Taxonomy" id="72036"/>
    <lineage>
        <taxon>Eukaryota</taxon>
        <taxon>Metazoa</taxon>
        <taxon>Ecdysozoa</taxon>
        <taxon>Arthropoda</taxon>
        <taxon>Crustacea</taxon>
        <taxon>Multicrustacea</taxon>
        <taxon>Hexanauplia</taxon>
        <taxon>Copepoda</taxon>
        <taxon>Siphonostomatoida</taxon>
        <taxon>Caligidae</taxon>
        <taxon>Lepeophtheirus</taxon>
    </lineage>
</organism>
<dbReference type="AlphaFoldDB" id="A0A0K2UGJ5"/>
<proteinExistence type="predicted"/>
<protein>
    <submittedName>
        <fullName evidence="1">Uncharacterized protein</fullName>
    </submittedName>
</protein>